<organism evidence="1">
    <name type="scientific">marine sediment metagenome</name>
    <dbReference type="NCBI Taxonomy" id="412755"/>
    <lineage>
        <taxon>unclassified sequences</taxon>
        <taxon>metagenomes</taxon>
        <taxon>ecological metagenomes</taxon>
    </lineage>
</organism>
<sequence length="60" mass="7169">MEFDKKTHKVKIETMNRMEASAFILFLRSEKLRHLEDVQECEQLIQKVAGMYVIELARWG</sequence>
<evidence type="ECO:0000313" key="1">
    <source>
        <dbReference type="EMBL" id="KKN73819.1"/>
    </source>
</evidence>
<proteinExistence type="predicted"/>
<accession>A0A0F9T3T7</accession>
<gene>
    <name evidence="1" type="ORF">LCGC14_0396210</name>
</gene>
<reference evidence="1" key="1">
    <citation type="journal article" date="2015" name="Nature">
        <title>Complex archaea that bridge the gap between prokaryotes and eukaryotes.</title>
        <authorList>
            <person name="Spang A."/>
            <person name="Saw J.H."/>
            <person name="Jorgensen S.L."/>
            <person name="Zaremba-Niedzwiedzka K."/>
            <person name="Martijn J."/>
            <person name="Lind A.E."/>
            <person name="van Eijk R."/>
            <person name="Schleper C."/>
            <person name="Guy L."/>
            <person name="Ettema T.J."/>
        </authorList>
    </citation>
    <scope>NUCLEOTIDE SEQUENCE</scope>
</reference>
<protein>
    <submittedName>
        <fullName evidence="1">Uncharacterized protein</fullName>
    </submittedName>
</protein>
<comment type="caution">
    <text evidence="1">The sequence shown here is derived from an EMBL/GenBank/DDBJ whole genome shotgun (WGS) entry which is preliminary data.</text>
</comment>
<dbReference type="AlphaFoldDB" id="A0A0F9T3T7"/>
<name>A0A0F9T3T7_9ZZZZ</name>
<dbReference type="EMBL" id="LAZR01000336">
    <property type="protein sequence ID" value="KKN73819.1"/>
    <property type="molecule type" value="Genomic_DNA"/>
</dbReference>